<keyword evidence="2" id="KW-0645">Protease</keyword>
<dbReference type="PANTHER" id="PTHR43343">
    <property type="entry name" value="PEPTIDASE S12"/>
    <property type="match status" value="1"/>
</dbReference>
<dbReference type="InterPro" id="IPR043504">
    <property type="entry name" value="Peptidase_S1_PA_chymotrypsin"/>
</dbReference>
<feature type="region of interest" description="Disordered" evidence="4">
    <location>
        <begin position="1"/>
        <end position="320"/>
    </location>
</feature>
<reference evidence="7" key="1">
    <citation type="journal article" date="2019" name="Int. J. Syst. Evol. Microbiol.">
        <title>The Global Catalogue of Microorganisms (GCM) 10K type strain sequencing project: providing services to taxonomists for standard genome sequencing and annotation.</title>
        <authorList>
            <consortium name="The Broad Institute Genomics Platform"/>
            <consortium name="The Broad Institute Genome Sequencing Center for Infectious Disease"/>
            <person name="Wu L."/>
            <person name="Ma J."/>
        </authorList>
    </citation>
    <scope>NUCLEOTIDE SEQUENCE [LARGE SCALE GENOMIC DNA]</scope>
    <source>
        <strain evidence="7">JCM 10303</strain>
    </source>
</reference>
<name>A0ABP3NYW4_SACER</name>
<feature type="compositionally biased region" description="Basic and acidic residues" evidence="4">
    <location>
        <begin position="30"/>
        <end position="41"/>
    </location>
</feature>
<dbReference type="SUPFAM" id="SSF50156">
    <property type="entry name" value="PDZ domain-like"/>
    <property type="match status" value="1"/>
</dbReference>
<organism evidence="6 7">
    <name type="scientific">Saccharopolyspora erythraea</name>
    <name type="common">Streptomyces erythraeus</name>
    <dbReference type="NCBI Taxonomy" id="1836"/>
    <lineage>
        <taxon>Bacteria</taxon>
        <taxon>Bacillati</taxon>
        <taxon>Actinomycetota</taxon>
        <taxon>Actinomycetes</taxon>
        <taxon>Pseudonocardiales</taxon>
        <taxon>Pseudonocardiaceae</taxon>
        <taxon>Saccharopolyspora</taxon>
    </lineage>
</organism>
<dbReference type="Gene3D" id="2.40.10.10">
    <property type="entry name" value="Trypsin-like serine proteases"/>
    <property type="match status" value="2"/>
</dbReference>
<dbReference type="Pfam" id="PF13180">
    <property type="entry name" value="PDZ_2"/>
    <property type="match status" value="1"/>
</dbReference>
<accession>A0ABP3NYW4</accession>
<proteinExistence type="inferred from homology"/>
<dbReference type="Gene3D" id="2.30.42.10">
    <property type="match status" value="1"/>
</dbReference>
<dbReference type="InterPro" id="IPR009003">
    <property type="entry name" value="Peptidase_S1_PA"/>
</dbReference>
<evidence type="ECO:0000313" key="7">
    <source>
        <dbReference type="Proteomes" id="UP001500729"/>
    </source>
</evidence>
<protein>
    <recommendedName>
        <fullName evidence="5">PDZ domain-containing protein</fullName>
    </recommendedName>
</protein>
<dbReference type="PANTHER" id="PTHR43343:SF3">
    <property type="entry name" value="PROTEASE DO-LIKE 8, CHLOROPLASTIC"/>
    <property type="match status" value="1"/>
</dbReference>
<dbReference type="PROSITE" id="PS50106">
    <property type="entry name" value="PDZ"/>
    <property type="match status" value="1"/>
</dbReference>
<evidence type="ECO:0000256" key="1">
    <source>
        <dbReference type="ARBA" id="ARBA00010541"/>
    </source>
</evidence>
<comment type="caution">
    <text evidence="6">The sequence shown here is derived from an EMBL/GenBank/DDBJ whole genome shotgun (WGS) entry which is preliminary data.</text>
</comment>
<evidence type="ECO:0000256" key="4">
    <source>
        <dbReference type="SAM" id="MobiDB-lite"/>
    </source>
</evidence>
<dbReference type="Pfam" id="PF13365">
    <property type="entry name" value="Trypsin_2"/>
    <property type="match status" value="1"/>
</dbReference>
<dbReference type="InterPro" id="IPR001940">
    <property type="entry name" value="Peptidase_S1C"/>
</dbReference>
<feature type="domain" description="PDZ" evidence="5">
    <location>
        <begin position="592"/>
        <end position="648"/>
    </location>
</feature>
<evidence type="ECO:0000313" key="6">
    <source>
        <dbReference type="EMBL" id="GAA0556728.1"/>
    </source>
</evidence>
<dbReference type="InterPro" id="IPR001478">
    <property type="entry name" value="PDZ"/>
</dbReference>
<sequence length="685" mass="69467">MRPERVIHSDSGVESIAHARGAMSEQSGRPARDSGGRRPVDGESGTGSGDQVTPGSGAGNGRPAEPVHPWQGAAPGARGVPADRFAPPPPPAGNGRPAQPSSPHGPQPTAADSRSAPRQPTQPPHASAHSPQHGPVQPPTGQPQQHGPGQAPQHGSGQHPSAQPAHSSATTPQAQAAAGPQPTQQDGSGQASPKAQPRLAPRPIQRPGVDPAQSAVFGRPKDVEGSFDPARPDTRTTRGIEQTAPPPEALAKAFGRPEGSTELLQRAPGEQPPTADRDDPAFWEDKAERDPWRDPASAAVIGPPAVREDPAEKQSEAEEGPLLSTREVLFGRRVSPRALGALAGVALLLSVVGGFIGRLTAEEGNPLTNPDVTLAEVEQGEDRPAGAVAAVAQRVVPAVVSVEVRVGAQGGAGSGVVIDGNGYVVTNNHVVSMAADTPGSQVSAVFHDGTRAQARIVGRDVKTDLAVLKVEVANPTVAQLGDSDRLAVGDDVIAIGSPLGLSGTVTTGIVSSVHRPVRLAGEGTDTNAVIDAIQTDAAINPGNSGGALVDGNGAVVGINSAIRTLGSGGEGGSIGLGFAIPIDDARRIAQELIRTGQVRHADLGVNAKSVSDGVADGAQVQNVQDGSAAAAAGIAEGDVIIRVGDRRVGSADELIVAVDRNPVGATVPVTVVRQGRELVLNAQLR</sequence>
<dbReference type="InterPro" id="IPR051201">
    <property type="entry name" value="Chloro_Bact_Ser_Proteases"/>
</dbReference>
<dbReference type="Proteomes" id="UP001500729">
    <property type="component" value="Unassembled WGS sequence"/>
</dbReference>
<feature type="compositionally biased region" description="Low complexity" evidence="4">
    <location>
        <begin position="142"/>
        <end position="160"/>
    </location>
</feature>
<keyword evidence="3" id="KW-0378">Hydrolase</keyword>
<comment type="similarity">
    <text evidence="1">Belongs to the peptidase S1C family.</text>
</comment>
<feature type="compositionally biased region" description="Low complexity" evidence="4">
    <location>
        <begin position="169"/>
        <end position="185"/>
    </location>
</feature>
<evidence type="ECO:0000256" key="3">
    <source>
        <dbReference type="ARBA" id="ARBA00022801"/>
    </source>
</evidence>
<evidence type="ECO:0000256" key="2">
    <source>
        <dbReference type="ARBA" id="ARBA00022670"/>
    </source>
</evidence>
<dbReference type="SMART" id="SM00228">
    <property type="entry name" value="PDZ"/>
    <property type="match status" value="1"/>
</dbReference>
<feature type="compositionally biased region" description="Basic and acidic residues" evidence="4">
    <location>
        <begin position="275"/>
        <end position="293"/>
    </location>
</feature>
<dbReference type="EMBL" id="BAAAGS010000071">
    <property type="protein sequence ID" value="GAA0556728.1"/>
    <property type="molecule type" value="Genomic_DNA"/>
</dbReference>
<dbReference type="InterPro" id="IPR036034">
    <property type="entry name" value="PDZ_sf"/>
</dbReference>
<feature type="compositionally biased region" description="Polar residues" evidence="4">
    <location>
        <begin position="110"/>
        <end position="119"/>
    </location>
</feature>
<gene>
    <name evidence="6" type="ORF">GCM10009533_63030</name>
</gene>
<feature type="compositionally biased region" description="Basic and acidic residues" evidence="4">
    <location>
        <begin position="306"/>
        <end position="316"/>
    </location>
</feature>
<dbReference type="SUPFAM" id="SSF50494">
    <property type="entry name" value="Trypsin-like serine proteases"/>
    <property type="match status" value="1"/>
</dbReference>
<feature type="compositionally biased region" description="Basic and acidic residues" evidence="4">
    <location>
        <begin position="219"/>
        <end position="238"/>
    </location>
</feature>
<keyword evidence="7" id="KW-1185">Reference proteome</keyword>
<dbReference type="PRINTS" id="PR00834">
    <property type="entry name" value="PROTEASES2C"/>
</dbReference>
<evidence type="ECO:0000259" key="5">
    <source>
        <dbReference type="PROSITE" id="PS50106"/>
    </source>
</evidence>